<feature type="chain" id="PRO_5034897373" evidence="3">
    <location>
        <begin position="27"/>
        <end position="988"/>
    </location>
</feature>
<feature type="transmembrane region" description="Helical" evidence="2">
    <location>
        <begin position="748"/>
        <end position="768"/>
    </location>
</feature>
<evidence type="ECO:0000256" key="2">
    <source>
        <dbReference type="SAM" id="Phobius"/>
    </source>
</evidence>
<accession>A0A8H4A2H6</accession>
<feature type="transmembrane region" description="Helical" evidence="2">
    <location>
        <begin position="888"/>
        <end position="910"/>
    </location>
</feature>
<keyword evidence="2" id="KW-0812">Transmembrane</keyword>
<proteinExistence type="predicted"/>
<sequence>MKIRSGIVPLIILITLLLAIVPKVSSYSNFTYQEKKSSSVIPRIWRTYVYDDGTILVRIVRRDAANSGGTRVCLQQVLSLRLIYPNGTVSELDIDLNIQSFNYCLIQATPINLEPIRLYTLQPGYLLLTYFNATNINDFSTYEEWMMLINWDGTILNKSFFDYAYTNPATGAWNPDQSTVRVNITPKKGFLRLSGIRNTTNLAWAQYFIDSNYKFQTLSSGTIELPIFASASFNTIATVDDGYAIVYANSSDPSNTTDPLIIRAALYIQTIGYGEKTLGSPLLLYQIPIQNILFGALYCDVSHVNVGQICTLTIQQNVQNPNTINNATQTTQPTPIDNNNTYYAKIAFLSGGSVTEFTPIARILPTIPNITQWVVTDLPYGGYLLVAQAATATNVNINAYVFDEYSTTGQPWDLPEPATSNVAGSYLVLPNNSVIVAQPESLNTWSFVVSDLPKFTKNRDNGYSNVLINITNPKIGGIIPTTTQNIAISFYDPVDLSAGNVSIYQTDNNNNDILRQVVSGKNPNFCSISDDGLTVNIKVLDSTFSKPNSMFYVKVDNNFVKSRAFKEPLIGIKERIWKFNTENKEEPFAGSVSGLLRLTMEGTTYYESLNSSGTNKFFYDLQDEVSKILPVIPSRLSSNKHVQVDFSISPGRQIFLLLNIEQTRDKDERSVASLIRDLNTMIHNKDITPIGSGNIVKYLDDTYGFIPSSNLWDKYKLKLLGVFVIACLLIFLFLMAQRRDKKGHNIAILQLGLILFDLTIDILFLVNNGRDVEFLYIPSVVFLVVPLCINTTLAFMIITKENTRPEFFSWFVQNGKIAAIFTVLAGADIEALAVLRSNLAGFGFFQAPFSEEALSKIFWGACLNIFMEDIPQVIIQILYQRNTVIYDIIPLLTLVSSCLNLTINIIGRLYQATNRIRQRKQSYSNYPNTSEPQYDFGSAQPLQMSTPNSQDESSQKIDFKNEQLSVNSDLRKLAKSNSTSSFQEMINH</sequence>
<feature type="transmembrane region" description="Helical" evidence="2">
    <location>
        <begin position="774"/>
        <end position="797"/>
    </location>
</feature>
<dbReference type="EMBL" id="WTPW01002139">
    <property type="protein sequence ID" value="KAF0395551.1"/>
    <property type="molecule type" value="Genomic_DNA"/>
</dbReference>
<organism evidence="4 5">
    <name type="scientific">Gigaspora margarita</name>
    <dbReference type="NCBI Taxonomy" id="4874"/>
    <lineage>
        <taxon>Eukaryota</taxon>
        <taxon>Fungi</taxon>
        <taxon>Fungi incertae sedis</taxon>
        <taxon>Mucoromycota</taxon>
        <taxon>Glomeromycotina</taxon>
        <taxon>Glomeromycetes</taxon>
        <taxon>Diversisporales</taxon>
        <taxon>Gigasporaceae</taxon>
        <taxon>Gigaspora</taxon>
    </lineage>
</organism>
<feature type="signal peptide" evidence="3">
    <location>
        <begin position="1"/>
        <end position="26"/>
    </location>
</feature>
<gene>
    <name evidence="4" type="ORF">F8M41_010214</name>
</gene>
<feature type="compositionally biased region" description="Polar residues" evidence="1">
    <location>
        <begin position="940"/>
        <end position="952"/>
    </location>
</feature>
<name>A0A8H4A2H6_GIGMA</name>
<comment type="caution">
    <text evidence="4">The sequence shown here is derived from an EMBL/GenBank/DDBJ whole genome shotgun (WGS) entry which is preliminary data.</text>
</comment>
<protein>
    <submittedName>
        <fullName evidence="4">Uncharacterized protein</fullName>
    </submittedName>
</protein>
<feature type="region of interest" description="Disordered" evidence="1">
    <location>
        <begin position="936"/>
        <end position="956"/>
    </location>
</feature>
<reference evidence="4 5" key="1">
    <citation type="journal article" date="2019" name="Environ. Microbiol.">
        <title>At the nexus of three kingdoms: the genome of the mycorrhizal fungus Gigaspora margarita provides insights into plant, endobacterial and fungal interactions.</title>
        <authorList>
            <person name="Venice F."/>
            <person name="Ghignone S."/>
            <person name="Salvioli di Fossalunga A."/>
            <person name="Amselem J."/>
            <person name="Novero M."/>
            <person name="Xianan X."/>
            <person name="Sedzielewska Toro K."/>
            <person name="Morin E."/>
            <person name="Lipzen A."/>
            <person name="Grigoriev I.V."/>
            <person name="Henrissat B."/>
            <person name="Martin F.M."/>
            <person name="Bonfante P."/>
        </authorList>
    </citation>
    <scope>NUCLEOTIDE SEQUENCE [LARGE SCALE GENOMIC DNA]</scope>
    <source>
        <strain evidence="4 5">BEG34</strain>
    </source>
</reference>
<dbReference type="AlphaFoldDB" id="A0A8H4A2H6"/>
<dbReference type="OrthoDB" id="2420894at2759"/>
<keyword evidence="2" id="KW-0472">Membrane</keyword>
<evidence type="ECO:0000256" key="3">
    <source>
        <dbReference type="SAM" id="SignalP"/>
    </source>
</evidence>
<keyword evidence="2" id="KW-1133">Transmembrane helix</keyword>
<evidence type="ECO:0000256" key="1">
    <source>
        <dbReference type="SAM" id="MobiDB-lite"/>
    </source>
</evidence>
<evidence type="ECO:0000313" key="5">
    <source>
        <dbReference type="Proteomes" id="UP000439903"/>
    </source>
</evidence>
<feature type="transmembrane region" description="Helical" evidence="2">
    <location>
        <begin position="717"/>
        <end position="736"/>
    </location>
</feature>
<feature type="transmembrane region" description="Helical" evidence="2">
    <location>
        <begin position="817"/>
        <end position="835"/>
    </location>
</feature>
<keyword evidence="3" id="KW-0732">Signal</keyword>
<evidence type="ECO:0000313" key="4">
    <source>
        <dbReference type="EMBL" id="KAF0395551.1"/>
    </source>
</evidence>
<dbReference type="Proteomes" id="UP000439903">
    <property type="component" value="Unassembled WGS sequence"/>
</dbReference>
<keyword evidence="5" id="KW-1185">Reference proteome</keyword>